<dbReference type="PRINTS" id="PR00344">
    <property type="entry name" value="BCTRLSENSOR"/>
</dbReference>
<keyword evidence="6 13" id="KW-0418">Kinase</keyword>
<evidence type="ECO:0000256" key="4">
    <source>
        <dbReference type="ARBA" id="ARBA00022679"/>
    </source>
</evidence>
<dbReference type="PANTHER" id="PTHR43065">
    <property type="entry name" value="SENSOR HISTIDINE KINASE"/>
    <property type="match status" value="1"/>
</dbReference>
<evidence type="ECO:0000256" key="8">
    <source>
        <dbReference type="ARBA" id="ARBA00022969"/>
    </source>
</evidence>
<keyword evidence="10" id="KW-0175">Coiled coil</keyword>
<evidence type="ECO:0000256" key="9">
    <source>
        <dbReference type="ARBA" id="ARBA00023012"/>
    </source>
</evidence>
<evidence type="ECO:0000256" key="3">
    <source>
        <dbReference type="ARBA" id="ARBA00022553"/>
    </source>
</evidence>
<dbReference type="GO" id="GO:0030435">
    <property type="term" value="P:sporulation resulting in formation of a cellular spore"/>
    <property type="evidence" value="ECO:0007669"/>
    <property type="project" value="UniProtKB-KW"/>
</dbReference>
<dbReference type="AlphaFoldDB" id="I3E7Z9"/>
<dbReference type="SMART" id="SM00387">
    <property type="entry name" value="HATPase_c"/>
    <property type="match status" value="1"/>
</dbReference>
<evidence type="ECO:0000256" key="5">
    <source>
        <dbReference type="ARBA" id="ARBA00022741"/>
    </source>
</evidence>
<dbReference type="KEGG" id="bmet:BMMGA3_05020"/>
<dbReference type="PROSITE" id="PS50112">
    <property type="entry name" value="PAS"/>
    <property type="match status" value="2"/>
</dbReference>
<evidence type="ECO:0000256" key="6">
    <source>
        <dbReference type="ARBA" id="ARBA00022777"/>
    </source>
</evidence>
<evidence type="ECO:0000256" key="2">
    <source>
        <dbReference type="ARBA" id="ARBA00012438"/>
    </source>
</evidence>
<dbReference type="InterPro" id="IPR013767">
    <property type="entry name" value="PAS_fold"/>
</dbReference>
<dbReference type="InterPro" id="IPR003594">
    <property type="entry name" value="HATPase_dom"/>
</dbReference>
<dbReference type="SUPFAM" id="SSF55785">
    <property type="entry name" value="PYP-like sensor domain (PAS domain)"/>
    <property type="match status" value="2"/>
</dbReference>
<evidence type="ECO:0000256" key="7">
    <source>
        <dbReference type="ARBA" id="ARBA00022840"/>
    </source>
</evidence>
<evidence type="ECO:0000259" key="11">
    <source>
        <dbReference type="PROSITE" id="PS50109"/>
    </source>
</evidence>
<dbReference type="NCBIfam" id="TIGR00229">
    <property type="entry name" value="sensory_box"/>
    <property type="match status" value="2"/>
</dbReference>
<dbReference type="Gene3D" id="3.30.450.20">
    <property type="entry name" value="PAS domain"/>
    <property type="match status" value="2"/>
</dbReference>
<dbReference type="CDD" id="cd00130">
    <property type="entry name" value="PAS"/>
    <property type="match status" value="2"/>
</dbReference>
<keyword evidence="14" id="KW-1185">Reference proteome</keyword>
<dbReference type="PANTHER" id="PTHR43065:SF34">
    <property type="entry name" value="SPORULATION KINASE A"/>
    <property type="match status" value="1"/>
</dbReference>
<evidence type="ECO:0000313" key="13">
    <source>
        <dbReference type="EMBL" id="AIE59436.1"/>
    </source>
</evidence>
<proteinExistence type="predicted"/>
<dbReference type="InterPro" id="IPR005467">
    <property type="entry name" value="His_kinase_dom"/>
</dbReference>
<dbReference type="Pfam" id="PF00989">
    <property type="entry name" value="PAS"/>
    <property type="match status" value="1"/>
</dbReference>
<dbReference type="InterPro" id="IPR036097">
    <property type="entry name" value="HisK_dim/P_sf"/>
</dbReference>
<keyword evidence="7" id="KW-0067">ATP-binding</keyword>
<dbReference type="Pfam" id="PF02518">
    <property type="entry name" value="HATPase_c"/>
    <property type="match status" value="1"/>
</dbReference>
<dbReference type="SUPFAM" id="SSF47384">
    <property type="entry name" value="Homodimeric domain of signal transducing histidine kinase"/>
    <property type="match status" value="1"/>
</dbReference>
<name>I3E7Z9_BACMM</name>
<gene>
    <name evidence="13" type="primary">kinE</name>
    <name evidence="13" type="ORF">BMMGA3_05020</name>
</gene>
<comment type="catalytic activity">
    <reaction evidence="1">
        <text>ATP + protein L-histidine = ADP + protein N-phospho-L-histidine.</text>
        <dbReference type="EC" id="2.7.13.3"/>
    </reaction>
</comment>
<dbReference type="STRING" id="796606.BMMGA3_05020"/>
<dbReference type="GO" id="GO:0006355">
    <property type="term" value="P:regulation of DNA-templated transcription"/>
    <property type="evidence" value="ECO:0007669"/>
    <property type="project" value="InterPro"/>
</dbReference>
<evidence type="ECO:0000256" key="10">
    <source>
        <dbReference type="SAM" id="Coils"/>
    </source>
</evidence>
<dbReference type="FunFam" id="1.10.287.130:FF:000040">
    <property type="entry name" value="PAS domain-containing sensor histidine kinase"/>
    <property type="match status" value="1"/>
</dbReference>
<organism evidence="13 14">
    <name type="scientific">Bacillus methanolicus (strain MGA3 / ATCC 53907)</name>
    <dbReference type="NCBI Taxonomy" id="796606"/>
    <lineage>
        <taxon>Bacteria</taxon>
        <taxon>Bacillati</taxon>
        <taxon>Bacillota</taxon>
        <taxon>Bacilli</taxon>
        <taxon>Bacillales</taxon>
        <taxon>Bacillaceae</taxon>
        <taxon>Bacillus</taxon>
    </lineage>
</organism>
<dbReference type="SUPFAM" id="SSF55874">
    <property type="entry name" value="ATPase domain of HSP90 chaperone/DNA topoisomerase II/histidine kinase"/>
    <property type="match status" value="1"/>
</dbReference>
<dbReference type="InterPro" id="IPR035965">
    <property type="entry name" value="PAS-like_dom_sf"/>
</dbReference>
<dbReference type="PROSITE" id="PS50109">
    <property type="entry name" value="HIS_KIN"/>
    <property type="match status" value="1"/>
</dbReference>
<feature type="domain" description="PAS" evidence="12">
    <location>
        <begin position="154"/>
        <end position="208"/>
    </location>
</feature>
<dbReference type="InterPro" id="IPR000014">
    <property type="entry name" value="PAS"/>
</dbReference>
<evidence type="ECO:0000256" key="1">
    <source>
        <dbReference type="ARBA" id="ARBA00000085"/>
    </source>
</evidence>
<dbReference type="Pfam" id="PF00512">
    <property type="entry name" value="HisKA"/>
    <property type="match status" value="1"/>
</dbReference>
<keyword evidence="4 13" id="KW-0808">Transferase</keyword>
<keyword evidence="9" id="KW-0902">Two-component regulatory system</keyword>
<feature type="domain" description="Histidine kinase" evidence="11">
    <location>
        <begin position="289"/>
        <end position="495"/>
    </location>
</feature>
<reference evidence="13 14" key="1">
    <citation type="journal article" date="2015" name="BMC Genomics">
        <title>Transcriptome analysis of thermophilic methylotrophic Bacillus methanolicus MGA3 using RNA-sequencing provides detailed insights into its previously uncharted transcriptional landscape.</title>
        <authorList>
            <person name="Irla M."/>
            <person name="Neshat A."/>
            <person name="Brautaset T."/>
            <person name="Ruckert C."/>
            <person name="Kalinowski J."/>
            <person name="Wendisch V.F."/>
        </authorList>
    </citation>
    <scope>NUCLEOTIDE SEQUENCE [LARGE SCALE GENOMIC DNA]</scope>
    <source>
        <strain evidence="14">MGA3 / ATCC 53907</strain>
    </source>
</reference>
<dbReference type="CDD" id="cd00082">
    <property type="entry name" value="HisKA"/>
    <property type="match status" value="1"/>
</dbReference>
<feature type="coiled-coil region" evidence="10">
    <location>
        <begin position="3"/>
        <end position="37"/>
    </location>
</feature>
<accession>I3E7Z9</accession>
<evidence type="ECO:0000313" key="14">
    <source>
        <dbReference type="Proteomes" id="UP000027602"/>
    </source>
</evidence>
<dbReference type="EC" id="2.7.13.3" evidence="2"/>
<evidence type="ECO:0000259" key="12">
    <source>
        <dbReference type="PROSITE" id="PS50112"/>
    </source>
</evidence>
<sequence>MVGAMTNEEYQNLLEKITALEKENKRLKDELANKNEDLYIDLFEEAIDGIVFWQENGKVVKANLSAAKIFECSQNELIGKRLFDFVYEKNEKYYQITKELYRTGAIRDELLFLMPNGQKKLLEFTAKINRNGLNIMILRNVTERFKMERKLRESEQKFRKIFDGSFEGIILWNEDFQIVDVNQTGVKMLGLSKKDIVGQSLKTLLSEFNAKKENLKEYMKKLEKDGQITGTLSIKLDETKQKHFEFSTKSNLISGLNLSVFRDITEKLEMEEQLRKSDTLHVIGELAAGIAHEIRNPMTALKGFIQLLQGSIKEDHSMYFHVISTELQRMDSIINEFLILAKPQAVKYVECDLQKIVRETVELLNAQAVLHNVQFKTNYEKDLPLLFCEPNQLKKVFINIIKNAIEVMPNGGIITVSVKKTDDNKLHISVEDQGPGMSEEKIKKLGEPFFTTKERGTGLGLMVSYKIIEEHNGIIEVQSKEGIGTTFHIYLPINKGSEE</sequence>
<dbReference type="Proteomes" id="UP000027602">
    <property type="component" value="Chromosome"/>
</dbReference>
<dbReference type="Gene3D" id="1.10.287.130">
    <property type="match status" value="1"/>
</dbReference>
<dbReference type="InterPro" id="IPR004358">
    <property type="entry name" value="Sig_transdc_His_kin-like_C"/>
</dbReference>
<keyword evidence="8" id="KW-0749">Sporulation</keyword>
<dbReference type="GO" id="GO:0000155">
    <property type="term" value="F:phosphorelay sensor kinase activity"/>
    <property type="evidence" value="ECO:0007669"/>
    <property type="project" value="InterPro"/>
</dbReference>
<dbReference type="RefSeq" id="WP_004433759.1">
    <property type="nucleotide sequence ID" value="NZ_ADWW01000002.1"/>
</dbReference>
<keyword evidence="5" id="KW-0547">Nucleotide-binding</keyword>
<dbReference type="Pfam" id="PF13426">
    <property type="entry name" value="PAS_9"/>
    <property type="match status" value="1"/>
</dbReference>
<dbReference type="SMART" id="SM00388">
    <property type="entry name" value="HisKA"/>
    <property type="match status" value="1"/>
</dbReference>
<dbReference type="Gene3D" id="3.30.565.10">
    <property type="entry name" value="Histidine kinase-like ATPase, C-terminal domain"/>
    <property type="match status" value="1"/>
</dbReference>
<keyword evidence="3" id="KW-0597">Phosphoprotein</keyword>
<dbReference type="InterPro" id="IPR003661">
    <property type="entry name" value="HisK_dim/P_dom"/>
</dbReference>
<protein>
    <recommendedName>
        <fullName evidence="2">histidine kinase</fullName>
        <ecNumber evidence="2">2.7.13.3</ecNumber>
    </recommendedName>
</protein>
<dbReference type="SMART" id="SM00091">
    <property type="entry name" value="PAS"/>
    <property type="match status" value="2"/>
</dbReference>
<dbReference type="eggNOG" id="COG5002">
    <property type="taxonomic scope" value="Bacteria"/>
</dbReference>
<dbReference type="GO" id="GO:0005524">
    <property type="term" value="F:ATP binding"/>
    <property type="evidence" value="ECO:0007669"/>
    <property type="project" value="UniProtKB-KW"/>
</dbReference>
<dbReference type="OrthoDB" id="9815750at2"/>
<dbReference type="EMBL" id="CP007739">
    <property type="protein sequence ID" value="AIE59436.1"/>
    <property type="molecule type" value="Genomic_DNA"/>
</dbReference>
<dbReference type="HOGENOM" id="CLU_000445_114_39_9"/>
<feature type="domain" description="PAS" evidence="12">
    <location>
        <begin position="35"/>
        <end position="90"/>
    </location>
</feature>
<dbReference type="InterPro" id="IPR036890">
    <property type="entry name" value="HATPase_C_sf"/>
</dbReference>